<keyword evidence="2 4" id="KW-0479">Metal-binding</keyword>
<evidence type="ECO:0000313" key="9">
    <source>
        <dbReference type="Proteomes" id="UP000274271"/>
    </source>
</evidence>
<evidence type="ECO:0000256" key="4">
    <source>
        <dbReference type="PROSITE-ProRule" id="PRU00433"/>
    </source>
</evidence>
<proteinExistence type="predicted"/>
<evidence type="ECO:0000256" key="5">
    <source>
        <dbReference type="SAM" id="MobiDB-lite"/>
    </source>
</evidence>
<organism evidence="8 9">
    <name type="scientific">Larkinella knui</name>
    <dbReference type="NCBI Taxonomy" id="2025310"/>
    <lineage>
        <taxon>Bacteria</taxon>
        <taxon>Pseudomonadati</taxon>
        <taxon>Bacteroidota</taxon>
        <taxon>Cytophagia</taxon>
        <taxon>Cytophagales</taxon>
        <taxon>Spirosomataceae</taxon>
        <taxon>Larkinella</taxon>
    </lineage>
</organism>
<keyword evidence="1 4" id="KW-0349">Heme</keyword>
<dbReference type="PANTHER" id="PTHR33751">
    <property type="entry name" value="CBB3-TYPE CYTOCHROME C OXIDASE SUBUNIT FIXP"/>
    <property type="match status" value="1"/>
</dbReference>
<evidence type="ECO:0000256" key="2">
    <source>
        <dbReference type="ARBA" id="ARBA00022723"/>
    </source>
</evidence>
<evidence type="ECO:0000313" key="8">
    <source>
        <dbReference type="EMBL" id="RRB11386.1"/>
    </source>
</evidence>
<keyword evidence="6" id="KW-1133">Transmembrane helix</keyword>
<accession>A0A3P1CE65</accession>
<dbReference type="InterPro" id="IPR038414">
    <property type="entry name" value="CcoP_N_sf"/>
</dbReference>
<evidence type="ECO:0000256" key="1">
    <source>
        <dbReference type="ARBA" id="ARBA00022617"/>
    </source>
</evidence>
<dbReference type="Gene3D" id="6.10.280.130">
    <property type="match status" value="1"/>
</dbReference>
<dbReference type="Proteomes" id="UP000274271">
    <property type="component" value="Unassembled WGS sequence"/>
</dbReference>
<keyword evidence="6" id="KW-0472">Membrane</keyword>
<dbReference type="InterPro" id="IPR009056">
    <property type="entry name" value="Cyt_c-like_dom"/>
</dbReference>
<dbReference type="Pfam" id="PF14715">
    <property type="entry name" value="FixP_N"/>
    <property type="match status" value="1"/>
</dbReference>
<protein>
    <submittedName>
        <fullName evidence="8">Cytochrome C</fullName>
    </submittedName>
</protein>
<dbReference type="SUPFAM" id="SSF46626">
    <property type="entry name" value="Cytochrome c"/>
    <property type="match status" value="1"/>
</dbReference>
<dbReference type="InterPro" id="IPR032858">
    <property type="entry name" value="CcoP_N"/>
</dbReference>
<feature type="transmembrane region" description="Helical" evidence="6">
    <location>
        <begin position="109"/>
        <end position="131"/>
    </location>
</feature>
<evidence type="ECO:0000256" key="3">
    <source>
        <dbReference type="ARBA" id="ARBA00023004"/>
    </source>
</evidence>
<keyword evidence="3 4" id="KW-0408">Iron</keyword>
<dbReference type="Pfam" id="PF13442">
    <property type="entry name" value="Cytochrome_CBB3"/>
    <property type="match status" value="1"/>
</dbReference>
<dbReference type="EMBL" id="RQJP01000005">
    <property type="protein sequence ID" value="RRB11386.1"/>
    <property type="molecule type" value="Genomic_DNA"/>
</dbReference>
<dbReference type="PANTHER" id="PTHR33751:SF1">
    <property type="entry name" value="CBB3-TYPE CYTOCHROME C OXIDASE SUBUNIT FIXP"/>
    <property type="match status" value="1"/>
</dbReference>
<feature type="transmembrane region" description="Helical" evidence="6">
    <location>
        <begin position="29"/>
        <end position="54"/>
    </location>
</feature>
<dbReference type="GO" id="GO:0046872">
    <property type="term" value="F:metal ion binding"/>
    <property type="evidence" value="ECO:0007669"/>
    <property type="project" value="UniProtKB-KW"/>
</dbReference>
<comment type="caution">
    <text evidence="8">The sequence shown here is derived from an EMBL/GenBank/DDBJ whole genome shotgun (WGS) entry which is preliminary data.</text>
</comment>
<keyword evidence="9" id="KW-1185">Reference proteome</keyword>
<dbReference type="InterPro" id="IPR036909">
    <property type="entry name" value="Cyt_c-like_dom_sf"/>
</dbReference>
<dbReference type="RefSeq" id="WP_124909054.1">
    <property type="nucleotide sequence ID" value="NZ_RQJP01000005.1"/>
</dbReference>
<dbReference type="AlphaFoldDB" id="A0A3P1CE65"/>
<dbReference type="Gene3D" id="1.10.760.10">
    <property type="entry name" value="Cytochrome c-like domain"/>
    <property type="match status" value="1"/>
</dbReference>
<dbReference type="GO" id="GO:0020037">
    <property type="term" value="F:heme binding"/>
    <property type="evidence" value="ECO:0007669"/>
    <property type="project" value="InterPro"/>
</dbReference>
<gene>
    <name evidence="8" type="ORF">EHT87_23145</name>
</gene>
<dbReference type="InterPro" id="IPR050597">
    <property type="entry name" value="Cytochrome_c_Oxidase_Subunit"/>
</dbReference>
<keyword evidence="6" id="KW-0812">Transmembrane</keyword>
<feature type="domain" description="Cytochrome c" evidence="7">
    <location>
        <begin position="175"/>
        <end position="254"/>
    </location>
</feature>
<dbReference type="PROSITE" id="PS51007">
    <property type="entry name" value="CYTC"/>
    <property type="match status" value="1"/>
</dbReference>
<sequence>MNVFILYTAGLLGQEPAKSIWDISSGQDLVLVMLALFLLVGMITVGVVALNLVFVLKKIIGPEPVAKPVDTRSWWQRMAGLHALNQEKDLMMEHAYDGIAELDNPTPPWFMGLFYGTIVFGVIYLLIFHVFGTGEIMIQEYTQEMAIADKQREEYIKKVAGSINENTVTQLKDAKGIDAGKAIFTQNCVACHGANAEGKVGPNLTDAYWLHGGNVKAVFHVITEGVPEKGMVSWKKQLNPLQVQQVASYILSLQGSNPAGAKEPQGEKEGMGQSVATR</sequence>
<dbReference type="OrthoDB" id="9811281at2"/>
<evidence type="ECO:0000259" key="7">
    <source>
        <dbReference type="PROSITE" id="PS51007"/>
    </source>
</evidence>
<feature type="region of interest" description="Disordered" evidence="5">
    <location>
        <begin position="256"/>
        <end position="278"/>
    </location>
</feature>
<dbReference type="GO" id="GO:0009055">
    <property type="term" value="F:electron transfer activity"/>
    <property type="evidence" value="ECO:0007669"/>
    <property type="project" value="InterPro"/>
</dbReference>
<name>A0A3P1CE65_9BACT</name>
<evidence type="ECO:0000256" key="6">
    <source>
        <dbReference type="SAM" id="Phobius"/>
    </source>
</evidence>
<reference evidence="8 9" key="1">
    <citation type="submission" date="2018-11" db="EMBL/GenBank/DDBJ databases">
        <authorList>
            <person name="Zhou Z."/>
            <person name="Wang G."/>
        </authorList>
    </citation>
    <scope>NUCLEOTIDE SEQUENCE [LARGE SCALE GENOMIC DNA]</scope>
    <source>
        <strain evidence="8 9">KCTC42998</strain>
    </source>
</reference>